<keyword evidence="1" id="KW-0812">Transmembrane</keyword>
<reference evidence="2 3" key="1">
    <citation type="journal article" date="2016" name="Int. J. Syst. Evol. Microbiol.">
        <title>Chitinibacter fontanus sp. nov., isolated from a spring.</title>
        <authorList>
            <person name="Sheu S.Y."/>
            <person name="Li Y.S."/>
            <person name="Young C.C."/>
            <person name="Chen W.M."/>
        </authorList>
    </citation>
    <scope>NUCLEOTIDE SEQUENCE [LARGE SCALE GENOMIC DNA]</scope>
    <source>
        <strain evidence="2 3">STM-7</strain>
    </source>
</reference>
<evidence type="ECO:0000313" key="2">
    <source>
        <dbReference type="EMBL" id="QLI80051.1"/>
    </source>
</evidence>
<dbReference type="EMBL" id="CP058952">
    <property type="protein sequence ID" value="QLI80051.1"/>
    <property type="molecule type" value="Genomic_DNA"/>
</dbReference>
<keyword evidence="3" id="KW-1185">Reference proteome</keyword>
<name>A0A7D5V6S8_9NEIS</name>
<dbReference type="InterPro" id="IPR008621">
    <property type="entry name" value="Cbb3-typ_cyt_oxidase_comp"/>
</dbReference>
<dbReference type="AlphaFoldDB" id="A0A7D5V6S8"/>
<dbReference type="RefSeq" id="WP_180307196.1">
    <property type="nucleotide sequence ID" value="NZ_CP058952.1"/>
</dbReference>
<evidence type="ECO:0000256" key="1">
    <source>
        <dbReference type="SAM" id="Phobius"/>
    </source>
</evidence>
<dbReference type="Pfam" id="PF05545">
    <property type="entry name" value="FixQ"/>
    <property type="match status" value="1"/>
</dbReference>
<sequence length="55" mass="6270">MDLQNEVRIIVTVLGFILFVVLCVWAYSKNTKQHFEEAAQQPFLDDDLPSSGKQS</sequence>
<accession>A0A7D5V6S8</accession>
<keyword evidence="1" id="KW-1133">Transmembrane helix</keyword>
<keyword evidence="1" id="KW-0472">Membrane</keyword>
<gene>
    <name evidence="2" type="ORF">HZU75_00025</name>
</gene>
<protein>
    <submittedName>
        <fullName evidence="2">CcoQ/FixQ family Cbb3-type cytochrome c oxidase assembly chaperone</fullName>
    </submittedName>
</protein>
<organism evidence="2 3">
    <name type="scientific">Chitinibacter fontanus</name>
    <dbReference type="NCBI Taxonomy" id="1737446"/>
    <lineage>
        <taxon>Bacteria</taxon>
        <taxon>Pseudomonadati</taxon>
        <taxon>Pseudomonadota</taxon>
        <taxon>Betaproteobacteria</taxon>
        <taxon>Neisseriales</taxon>
        <taxon>Chitinibacteraceae</taxon>
        <taxon>Chitinibacter</taxon>
    </lineage>
</organism>
<feature type="transmembrane region" description="Helical" evidence="1">
    <location>
        <begin position="7"/>
        <end position="27"/>
    </location>
</feature>
<proteinExistence type="predicted"/>
<dbReference type="Proteomes" id="UP000510822">
    <property type="component" value="Chromosome"/>
</dbReference>
<dbReference type="KEGG" id="cfon:HZU75_00025"/>
<evidence type="ECO:0000313" key="3">
    <source>
        <dbReference type="Proteomes" id="UP000510822"/>
    </source>
</evidence>